<dbReference type="Proteomes" id="UP000299102">
    <property type="component" value="Unassembled WGS sequence"/>
</dbReference>
<accession>A0A4C1TED9</accession>
<keyword evidence="3" id="KW-1185">Reference proteome</keyword>
<feature type="region of interest" description="Disordered" evidence="1">
    <location>
        <begin position="154"/>
        <end position="207"/>
    </location>
</feature>
<sequence>MLRTATSFHESGAGPARRAAGAATHNVGIVLSFSFFVMARRADGVRARAGASRVLSPGYDIGRCRWKSRYFLPLTTTHKNDRQCGLVSGSSCLLKGKEAVAGPKNSERKSACSTGNEGSCSFLHHIGAGSPELYQQEVSNTRWASVDINGLTPSRVARRDGIDPLPQPPSRAAPRPSSRPQTPVSRSASGLWCVRSRRGRSRNQLIG</sequence>
<name>A0A4C1TED9_EUMVA</name>
<reference evidence="2 3" key="1">
    <citation type="journal article" date="2019" name="Commun. Biol.">
        <title>The bagworm genome reveals a unique fibroin gene that provides high tensile strength.</title>
        <authorList>
            <person name="Kono N."/>
            <person name="Nakamura H."/>
            <person name="Ohtoshi R."/>
            <person name="Tomita M."/>
            <person name="Numata K."/>
            <person name="Arakawa K."/>
        </authorList>
    </citation>
    <scope>NUCLEOTIDE SEQUENCE [LARGE SCALE GENOMIC DNA]</scope>
</reference>
<protein>
    <submittedName>
        <fullName evidence="2">Uncharacterized protein</fullName>
    </submittedName>
</protein>
<dbReference type="AlphaFoldDB" id="A0A4C1TED9"/>
<organism evidence="2 3">
    <name type="scientific">Eumeta variegata</name>
    <name type="common">Bagworm moth</name>
    <name type="synonym">Eumeta japonica</name>
    <dbReference type="NCBI Taxonomy" id="151549"/>
    <lineage>
        <taxon>Eukaryota</taxon>
        <taxon>Metazoa</taxon>
        <taxon>Ecdysozoa</taxon>
        <taxon>Arthropoda</taxon>
        <taxon>Hexapoda</taxon>
        <taxon>Insecta</taxon>
        <taxon>Pterygota</taxon>
        <taxon>Neoptera</taxon>
        <taxon>Endopterygota</taxon>
        <taxon>Lepidoptera</taxon>
        <taxon>Glossata</taxon>
        <taxon>Ditrysia</taxon>
        <taxon>Tineoidea</taxon>
        <taxon>Psychidae</taxon>
        <taxon>Oiketicinae</taxon>
        <taxon>Eumeta</taxon>
    </lineage>
</organism>
<comment type="caution">
    <text evidence="2">The sequence shown here is derived from an EMBL/GenBank/DDBJ whole genome shotgun (WGS) entry which is preliminary data.</text>
</comment>
<dbReference type="EMBL" id="BGZK01000053">
    <property type="protein sequence ID" value="GBP12869.1"/>
    <property type="molecule type" value="Genomic_DNA"/>
</dbReference>
<proteinExistence type="predicted"/>
<gene>
    <name evidence="2" type="ORF">EVAR_6178_1</name>
</gene>
<evidence type="ECO:0000256" key="1">
    <source>
        <dbReference type="SAM" id="MobiDB-lite"/>
    </source>
</evidence>
<evidence type="ECO:0000313" key="2">
    <source>
        <dbReference type="EMBL" id="GBP12869.1"/>
    </source>
</evidence>
<feature type="compositionally biased region" description="Low complexity" evidence="1">
    <location>
        <begin position="172"/>
        <end position="181"/>
    </location>
</feature>
<evidence type="ECO:0000313" key="3">
    <source>
        <dbReference type="Proteomes" id="UP000299102"/>
    </source>
</evidence>